<dbReference type="InterPro" id="IPR036116">
    <property type="entry name" value="FN3_sf"/>
</dbReference>
<feature type="domain" description="Fibronectin type-III" evidence="1">
    <location>
        <begin position="157"/>
        <end position="252"/>
    </location>
</feature>
<name>A0A1L3GS94_9BACT</name>
<dbReference type="SMART" id="SM00060">
    <property type="entry name" value="FN3"/>
    <property type="match status" value="2"/>
</dbReference>
<evidence type="ECO:0000313" key="2">
    <source>
        <dbReference type="EMBL" id="APG28801.1"/>
    </source>
</evidence>
<dbReference type="RefSeq" id="WP_072284826.1">
    <property type="nucleotide sequence ID" value="NZ_CP015519.1"/>
</dbReference>
<dbReference type="Proteomes" id="UP000182517">
    <property type="component" value="Chromosome"/>
</dbReference>
<accession>A0A1L3GS94</accession>
<organism evidence="2 3">
    <name type="scientific">Syntrophotalea acetylenivorans</name>
    <dbReference type="NCBI Taxonomy" id="1842532"/>
    <lineage>
        <taxon>Bacteria</taxon>
        <taxon>Pseudomonadati</taxon>
        <taxon>Thermodesulfobacteriota</taxon>
        <taxon>Desulfuromonadia</taxon>
        <taxon>Desulfuromonadales</taxon>
        <taxon>Syntrophotaleaceae</taxon>
        <taxon>Syntrophotalea</taxon>
    </lineage>
</organism>
<keyword evidence="3" id="KW-1185">Reference proteome</keyword>
<evidence type="ECO:0000259" key="1">
    <source>
        <dbReference type="PROSITE" id="PS50853"/>
    </source>
</evidence>
<dbReference type="Gene3D" id="2.60.40.10">
    <property type="entry name" value="Immunoglobulins"/>
    <property type="match status" value="2"/>
</dbReference>
<dbReference type="KEGG" id="pef:A7E78_13775"/>
<dbReference type="SUPFAM" id="SSF49265">
    <property type="entry name" value="Fibronectin type III"/>
    <property type="match status" value="1"/>
</dbReference>
<sequence length="252" mass="27874">MNSRLRPVILILAILFLAPLAGCGVKGPVQPLAQPAPSAPSEITLHQQGDALLLSWSLPRSNQDGSELTDLAGFRVYRQSFDPVEDCPECRDNAPLWKLVELDYLGHAQRRNGRLFLLDSDLDAGLGYSYKVVPFNRWGQDGQSVETRQTLAVPPPAPAAPKAERQNSGLLLSWQTAEMPEGMELLGYQVYRRRPGRAFSAAPRNEGLLEQPRFTDSGFETDRSYVYAVRTVVRQGDKVLESALSETLVITP</sequence>
<dbReference type="EMBL" id="CP015519">
    <property type="protein sequence ID" value="APG28801.1"/>
    <property type="molecule type" value="Genomic_DNA"/>
</dbReference>
<gene>
    <name evidence="2" type="ORF">A7E78_13775</name>
</gene>
<protein>
    <recommendedName>
        <fullName evidence="1">Fibronectin type-III domain-containing protein</fullName>
    </recommendedName>
</protein>
<proteinExistence type="predicted"/>
<dbReference type="OrthoDB" id="5401792at2"/>
<dbReference type="InterPro" id="IPR003961">
    <property type="entry name" value="FN3_dom"/>
</dbReference>
<dbReference type="STRING" id="1842532.A7E78_13775"/>
<reference evidence="2 3" key="1">
    <citation type="journal article" date="2017" name="Genome Announc.">
        <title>Complete Genome Sequences of Two Acetylene-Fermenting Pelobacter acetylenicus Strains.</title>
        <authorList>
            <person name="Sutton J.M."/>
            <person name="Baesman S.M."/>
            <person name="Fierst J.L."/>
            <person name="Poret-Peterson A.T."/>
            <person name="Oremland R.S."/>
            <person name="Dunlap D.S."/>
            <person name="Akob D.M."/>
        </authorList>
    </citation>
    <scope>NUCLEOTIDE SEQUENCE [LARGE SCALE GENOMIC DNA]</scope>
    <source>
        <strain evidence="2 3">SFB93</strain>
    </source>
</reference>
<dbReference type="InterPro" id="IPR013783">
    <property type="entry name" value="Ig-like_fold"/>
</dbReference>
<dbReference type="PROSITE" id="PS50853">
    <property type="entry name" value="FN3"/>
    <property type="match status" value="1"/>
</dbReference>
<dbReference type="AlphaFoldDB" id="A0A1L3GS94"/>
<evidence type="ECO:0000313" key="3">
    <source>
        <dbReference type="Proteomes" id="UP000182517"/>
    </source>
</evidence>